<reference evidence="3" key="2">
    <citation type="submission" date="2018-04" db="EMBL/GenBank/DDBJ databases">
        <title>OnivRS2 (Oryza nivara Reference Sequence Version 2).</title>
        <authorList>
            <person name="Zhang J."/>
            <person name="Kudrna D."/>
            <person name="Lee S."/>
            <person name="Talag J."/>
            <person name="Rajasekar S."/>
            <person name="Welchert J."/>
            <person name="Hsing Y.-I."/>
            <person name="Wing R.A."/>
        </authorList>
    </citation>
    <scope>NUCLEOTIDE SEQUENCE [LARGE SCALE GENOMIC DNA]</scope>
    <source>
        <strain evidence="3">SL10</strain>
    </source>
</reference>
<sequence>MCFQCHGSISHALQIFTSPSTYVNPRRQQFVCHHSSSLVDMGIWIWALSSYVFPIGLFHVGFVVRVELSLLRFDDGLRGHLLLSPGMLTPKSTAQ</sequence>
<protein>
    <recommendedName>
        <fullName evidence="2">DUF3778 domain-containing protein</fullName>
    </recommendedName>
</protein>
<organism evidence="3">
    <name type="scientific">Oryza nivara</name>
    <name type="common">Indian wild rice</name>
    <name type="synonym">Oryza sativa f. spontanea</name>
    <dbReference type="NCBI Taxonomy" id="4536"/>
    <lineage>
        <taxon>Eukaryota</taxon>
        <taxon>Viridiplantae</taxon>
        <taxon>Streptophyta</taxon>
        <taxon>Embryophyta</taxon>
        <taxon>Tracheophyta</taxon>
        <taxon>Spermatophyta</taxon>
        <taxon>Magnoliopsida</taxon>
        <taxon>Liliopsida</taxon>
        <taxon>Poales</taxon>
        <taxon>Poaceae</taxon>
        <taxon>BOP clade</taxon>
        <taxon>Oryzoideae</taxon>
        <taxon>Oryzeae</taxon>
        <taxon>Oryzinae</taxon>
        <taxon>Oryza</taxon>
    </lineage>
</organism>
<keyword evidence="4" id="KW-1185">Reference proteome</keyword>
<accession>A0A0E0JBE9</accession>
<dbReference type="AlphaFoldDB" id="A0A0E0JBE9"/>
<proteinExistence type="predicted"/>
<dbReference type="Gramene" id="ONIVA12G15030.1">
    <property type="protein sequence ID" value="ONIVA12G15030.1"/>
    <property type="gene ID" value="ONIVA12G15030"/>
</dbReference>
<dbReference type="EnsemblPlants" id="ONIVA12G15030.1">
    <property type="protein sequence ID" value="ONIVA12G15030.1"/>
    <property type="gene ID" value="ONIVA12G15030"/>
</dbReference>
<evidence type="ECO:0000313" key="3">
    <source>
        <dbReference type="EnsemblPlants" id="ONIVA12G15030.1"/>
    </source>
</evidence>
<dbReference type="Pfam" id="PF12620">
    <property type="entry name" value="DUF3778"/>
    <property type="match status" value="1"/>
</dbReference>
<keyword evidence="1" id="KW-1133">Transmembrane helix</keyword>
<feature type="transmembrane region" description="Helical" evidence="1">
    <location>
        <begin position="43"/>
        <end position="64"/>
    </location>
</feature>
<keyword evidence="1" id="KW-0812">Transmembrane</keyword>
<keyword evidence="1" id="KW-0472">Membrane</keyword>
<evidence type="ECO:0000256" key="1">
    <source>
        <dbReference type="SAM" id="Phobius"/>
    </source>
</evidence>
<feature type="domain" description="DUF3778" evidence="2">
    <location>
        <begin position="41"/>
        <end position="90"/>
    </location>
</feature>
<evidence type="ECO:0000313" key="4">
    <source>
        <dbReference type="Proteomes" id="UP000006591"/>
    </source>
</evidence>
<dbReference type="Proteomes" id="UP000006591">
    <property type="component" value="Chromosome 12"/>
</dbReference>
<reference evidence="3" key="1">
    <citation type="submission" date="2015-04" db="UniProtKB">
        <authorList>
            <consortium name="EnsemblPlants"/>
        </authorList>
    </citation>
    <scope>IDENTIFICATION</scope>
    <source>
        <strain evidence="3">SL10</strain>
    </source>
</reference>
<name>A0A0E0JBE9_ORYNI</name>
<evidence type="ECO:0000259" key="2">
    <source>
        <dbReference type="Pfam" id="PF12620"/>
    </source>
</evidence>
<dbReference type="HOGENOM" id="CLU_2376438_0_0_1"/>
<dbReference type="InterPro" id="IPR022256">
    <property type="entry name" value="DUF3778"/>
</dbReference>